<reference evidence="23 24" key="1">
    <citation type="submission" date="2020-01" db="EMBL/GenBank/DDBJ databases">
        <authorList>
            <person name="Rodrigo-Torres L."/>
            <person name="Arahal R. D."/>
            <person name="Lucena T."/>
        </authorList>
    </citation>
    <scope>NUCLEOTIDE SEQUENCE [LARGE SCALE GENOMIC DNA]</scope>
    <source>
        <strain evidence="23 24">CECT 9293</strain>
    </source>
</reference>
<dbReference type="SUPFAM" id="SSF46626">
    <property type="entry name" value="Cytochrome c"/>
    <property type="match status" value="1"/>
</dbReference>
<evidence type="ECO:0000313" key="23">
    <source>
        <dbReference type="EMBL" id="CAA7197146.1"/>
    </source>
</evidence>
<dbReference type="GO" id="GO:0005886">
    <property type="term" value="C:plasma membrane"/>
    <property type="evidence" value="ECO:0007669"/>
    <property type="project" value="UniProtKB-SubCell"/>
</dbReference>
<dbReference type="GO" id="GO:0046872">
    <property type="term" value="F:metal ion binding"/>
    <property type="evidence" value="ECO:0007669"/>
    <property type="project" value="UniProtKB-KW"/>
</dbReference>
<keyword evidence="24" id="KW-1185">Reference proteome</keyword>
<dbReference type="GO" id="GO:0015990">
    <property type="term" value="P:electron transport coupled proton transport"/>
    <property type="evidence" value="ECO:0007669"/>
    <property type="project" value="TreeGrafter"/>
</dbReference>
<comment type="cofactor">
    <cofactor evidence="18">
        <name>heme</name>
        <dbReference type="ChEBI" id="CHEBI:30413"/>
    </cofactor>
    <text evidence="18">Binds 2 heme groups per subunit, denoted as high- and low-spin.</text>
</comment>
<keyword evidence="13 20" id="KW-1133">Transmembrane helix</keyword>
<sequence length="773" mass="87868">MNVQHHSDNNIIGTMKTQQFRYDNSIVRAFLYATIAFGIVGFILGLTAALMLFYPELPEFLFGTDDTTIQSLRSGNIQGLINTQGALGFGRIRMLHTSAVIFAFVCNSFFCGAYYSLQRLLKTRIYSDTLSWIHFWTWQIMIISVVITFLLGINTSKEYAEHEWPIDILITISWVVFGINMFGTIAKRRVRHLYVAIWFYIGTWIAVAMLHIFNNLEVPLSFTGWKSYSIYAGAKDALVQWWYGHNAVAFVLTTPVLGLMYYFLPKAADRPVFSYKLSIIHFWSLIFVYLWAGPHHLQYTALPAWAQAVGTGFSIMLIAPSWGGMLNGLLTLRGAWDKVRENPILKFFVVAVTCYGMATFEGPLLATKSLNKIGHYTDWVIGHVHLGALGWNGFMAFGVIYYLVPILWRTKLYSVKLANWHFWLGTLGIIFYAIPMYISGFTQGLMWKQFNPDGTLVWKNWLDTVTAIIPYFKMRFFGGILYLCGAILMVVNVIKTIKAGVFQKEVSAEAPALAHIGNVRKEGEAIHLWLERTPKLLSILAFITVAIGGMVEIIPTLALKQSVPTISAVKPYSPLELEGRDLYIREGCNSCHSQMIRPFRDEVVRFEGKNGQYSKAGEFVYDRPFLWGSKRTGPDLQREGGRNPDSWHFKHMYNPRITSAGSIMPRFPWLITNVLDRSQMVNKMKLMKNSFAVPYTKAEIDSADQWANNQAQGIVKKIYSEANDIKDQMEKEKGEKGVSFIPLEQREIIAMIAYLQRLGTDIKTTQTQTASID</sequence>
<evidence type="ECO:0000256" key="5">
    <source>
        <dbReference type="ARBA" id="ARBA00022448"/>
    </source>
</evidence>
<evidence type="ECO:0000256" key="13">
    <source>
        <dbReference type="ARBA" id="ARBA00022989"/>
    </source>
</evidence>
<evidence type="ECO:0000259" key="22">
    <source>
        <dbReference type="PROSITE" id="PS51007"/>
    </source>
</evidence>
<dbReference type="GO" id="GO:0022904">
    <property type="term" value="P:respiratory electron transport chain"/>
    <property type="evidence" value="ECO:0007669"/>
    <property type="project" value="TreeGrafter"/>
</dbReference>
<dbReference type="GO" id="GO:0016491">
    <property type="term" value="F:oxidoreductase activity"/>
    <property type="evidence" value="ECO:0007669"/>
    <property type="project" value="UniProtKB-KW"/>
</dbReference>
<dbReference type="InterPro" id="IPR023615">
    <property type="entry name" value="Cyt_c_Oxase_su1_BS"/>
</dbReference>
<evidence type="ECO:0000256" key="20">
    <source>
        <dbReference type="SAM" id="Phobius"/>
    </source>
</evidence>
<dbReference type="InterPro" id="IPR000883">
    <property type="entry name" value="Cyt_C_Oxase_1"/>
</dbReference>
<comment type="catalytic activity">
    <reaction evidence="17">
        <text>4 Fe(II)-[cytochrome c] + O2 + 8 H(+)(in) = 4 Fe(III)-[cytochrome c] + 2 H2O + 4 H(+)(out)</text>
        <dbReference type="Rhea" id="RHEA:11436"/>
        <dbReference type="Rhea" id="RHEA-COMP:10350"/>
        <dbReference type="Rhea" id="RHEA-COMP:14399"/>
        <dbReference type="ChEBI" id="CHEBI:15377"/>
        <dbReference type="ChEBI" id="CHEBI:15378"/>
        <dbReference type="ChEBI" id="CHEBI:15379"/>
        <dbReference type="ChEBI" id="CHEBI:29033"/>
        <dbReference type="ChEBI" id="CHEBI:29034"/>
        <dbReference type="EC" id="7.1.1.9"/>
    </reaction>
</comment>
<gene>
    <name evidence="23" type="primary">fixN_2</name>
    <name evidence="23" type="ORF">CHRY9293_03201</name>
</gene>
<proteinExistence type="inferred from homology"/>
<feature type="binding site" description="axial binding residue" evidence="18">
    <location>
        <position position="383"/>
    </location>
    <ligand>
        <name>heme b</name>
        <dbReference type="ChEBI" id="CHEBI:60344"/>
        <label>2; high-spin</label>
    </ligand>
    <ligandPart>
        <name>Fe</name>
        <dbReference type="ChEBI" id="CHEBI:18248"/>
    </ligandPart>
</feature>
<comment type="subcellular location">
    <subcellularLocation>
        <location evidence="2">Cell membrane</location>
        <topology evidence="2">Multi-pass membrane protein</topology>
    </subcellularLocation>
</comment>
<dbReference type="InterPro" id="IPR009056">
    <property type="entry name" value="Cyt_c-like_dom"/>
</dbReference>
<feature type="transmembrane region" description="Helical" evidence="20">
    <location>
        <begin position="536"/>
        <end position="558"/>
    </location>
</feature>
<feature type="transmembrane region" description="Helical" evidence="20">
    <location>
        <begin position="164"/>
        <end position="186"/>
    </location>
</feature>
<dbReference type="PROSITE" id="PS50855">
    <property type="entry name" value="COX1"/>
    <property type="match status" value="1"/>
</dbReference>
<keyword evidence="7 18" id="KW-0349">Heme</keyword>
<comment type="cofactor">
    <cofactor evidence="18">
        <name>Cu(2+)</name>
        <dbReference type="ChEBI" id="CHEBI:29036"/>
    </cofactor>
    <text evidence="18">Binds 1 copper ion per subunit, denoted as copper B.</text>
</comment>
<evidence type="ECO:0000256" key="9">
    <source>
        <dbReference type="ARBA" id="ARBA00022692"/>
    </source>
</evidence>
<dbReference type="NCBIfam" id="TIGR00780">
    <property type="entry name" value="ccoN"/>
    <property type="match status" value="1"/>
</dbReference>
<comment type="cofactor">
    <cofactor evidence="1">
        <name>heme b</name>
        <dbReference type="ChEBI" id="CHEBI:60344"/>
    </cofactor>
</comment>
<feature type="binding site" description="axial binding residue" evidence="18">
    <location>
        <position position="96"/>
    </location>
    <ligand>
        <name>heme b</name>
        <dbReference type="ChEBI" id="CHEBI:60344"/>
        <label>1; low-spin</label>
    </ligand>
    <ligandPart>
        <name>Fe</name>
        <dbReference type="ChEBI" id="CHEBI:18248"/>
    </ligandPart>
</feature>
<evidence type="ECO:0000256" key="17">
    <source>
        <dbReference type="ARBA" id="ARBA00047816"/>
    </source>
</evidence>
<dbReference type="Gene3D" id="1.10.760.10">
    <property type="entry name" value="Cytochrome c-like domain"/>
    <property type="match status" value="1"/>
</dbReference>
<evidence type="ECO:0000259" key="21">
    <source>
        <dbReference type="PROSITE" id="PS50855"/>
    </source>
</evidence>
<evidence type="ECO:0000256" key="18">
    <source>
        <dbReference type="PIRSR" id="PIRSR604677-50"/>
    </source>
</evidence>
<dbReference type="NCBIfam" id="NF011055">
    <property type="entry name" value="PRK14487.1"/>
    <property type="match status" value="1"/>
</dbReference>
<feature type="binding site" description="axial binding residue" evidence="18">
    <location>
        <position position="385"/>
    </location>
    <ligand>
        <name>heme b</name>
        <dbReference type="ChEBI" id="CHEBI:60344"/>
        <label>1; low-spin</label>
    </ligand>
    <ligandPart>
        <name>Fe</name>
        <dbReference type="ChEBI" id="CHEBI:18248"/>
    </ligandPart>
</feature>
<dbReference type="NCBIfam" id="TIGR00781">
    <property type="entry name" value="ccoO"/>
    <property type="match status" value="1"/>
</dbReference>
<dbReference type="GO" id="GO:0004129">
    <property type="term" value="F:cytochrome-c oxidase activity"/>
    <property type="evidence" value="ECO:0007669"/>
    <property type="project" value="UniProtKB-EC"/>
</dbReference>
<evidence type="ECO:0000256" key="2">
    <source>
        <dbReference type="ARBA" id="ARBA00004651"/>
    </source>
</evidence>
<organism evidence="23 24">
    <name type="scientific">Chryseobacterium potabilaquae</name>
    <dbReference type="NCBI Taxonomy" id="2675057"/>
    <lineage>
        <taxon>Bacteria</taxon>
        <taxon>Pseudomonadati</taxon>
        <taxon>Bacteroidota</taxon>
        <taxon>Flavobacteriia</taxon>
        <taxon>Flavobacteriales</taxon>
        <taxon>Weeksellaceae</taxon>
        <taxon>Chryseobacterium group</taxon>
        <taxon>Chryseobacterium</taxon>
    </lineage>
</organism>
<feature type="transmembrane region" description="Helical" evidence="20">
    <location>
        <begin position="129"/>
        <end position="152"/>
    </location>
</feature>
<keyword evidence="8 19" id="KW-0679">Respiratory chain</keyword>
<evidence type="ECO:0000256" key="1">
    <source>
        <dbReference type="ARBA" id="ARBA00001970"/>
    </source>
</evidence>
<dbReference type="Proteomes" id="UP000445144">
    <property type="component" value="Unassembled WGS sequence"/>
</dbReference>
<dbReference type="InterPro" id="IPR023616">
    <property type="entry name" value="Cyt_c_oxase-like_su1_dom"/>
</dbReference>
<dbReference type="AlphaFoldDB" id="A0A6N4XBM3"/>
<feature type="transmembrane region" description="Helical" evidence="20">
    <location>
        <begin position="420"/>
        <end position="438"/>
    </location>
</feature>
<evidence type="ECO:0000256" key="19">
    <source>
        <dbReference type="RuleBase" id="RU000370"/>
    </source>
</evidence>
<keyword evidence="12 19" id="KW-0249">Electron transport</keyword>
<dbReference type="GO" id="GO:0020037">
    <property type="term" value="F:heme binding"/>
    <property type="evidence" value="ECO:0007669"/>
    <property type="project" value="InterPro"/>
</dbReference>
<name>A0A6N4XBM3_9FLAO</name>
<dbReference type="PROSITE" id="PS00077">
    <property type="entry name" value="COX1_CUB"/>
    <property type="match status" value="1"/>
</dbReference>
<feature type="transmembrane region" description="Helical" evidence="20">
    <location>
        <begin position="344"/>
        <end position="366"/>
    </location>
</feature>
<feature type="transmembrane region" description="Helical" evidence="20">
    <location>
        <begin position="99"/>
        <end position="117"/>
    </location>
</feature>
<feature type="binding site" evidence="18">
    <location>
        <position position="296"/>
    </location>
    <ligand>
        <name>Cu cation</name>
        <dbReference type="ChEBI" id="CHEBI:23378"/>
        <label>B</label>
    </ligand>
</feature>
<accession>A0A6N4XBM3</accession>
<keyword evidence="14 18" id="KW-0408">Iron</keyword>
<feature type="transmembrane region" description="Helical" evidence="20">
    <location>
        <begin position="193"/>
        <end position="213"/>
    </location>
</feature>
<feature type="domain" description="Cytochrome oxidase subunit I profile" evidence="21">
    <location>
        <begin position="30"/>
        <end position="515"/>
    </location>
</feature>
<evidence type="ECO:0000256" key="8">
    <source>
        <dbReference type="ARBA" id="ARBA00022660"/>
    </source>
</evidence>
<feature type="binding site" evidence="18">
    <location>
        <position position="245"/>
    </location>
    <ligand>
        <name>Cu cation</name>
        <dbReference type="ChEBI" id="CHEBI:23378"/>
        <label>B</label>
    </ligand>
</feature>
<feature type="transmembrane region" description="Helical" evidence="20">
    <location>
        <begin position="273"/>
        <end position="292"/>
    </location>
</feature>
<protein>
    <recommendedName>
        <fullName evidence="4">cytochrome-c oxidase</fullName>
        <ecNumber evidence="4">7.1.1.9</ecNumber>
    </recommendedName>
</protein>
<dbReference type="PROSITE" id="PS51007">
    <property type="entry name" value="CYTC"/>
    <property type="match status" value="1"/>
</dbReference>
<feature type="transmembrane region" description="Helical" evidence="20">
    <location>
        <begin position="304"/>
        <end position="332"/>
    </location>
</feature>
<keyword evidence="10 18" id="KW-0479">Metal-binding</keyword>
<dbReference type="InterPro" id="IPR036927">
    <property type="entry name" value="Cyt_c_oxase-like_su1_sf"/>
</dbReference>
<dbReference type="InterPro" id="IPR003468">
    <property type="entry name" value="Cyt_c_oxidase_monohaem-su/FixO"/>
</dbReference>
<keyword evidence="16 20" id="KW-0472">Membrane</keyword>
<evidence type="ECO:0000256" key="15">
    <source>
        <dbReference type="ARBA" id="ARBA00023008"/>
    </source>
</evidence>
<evidence type="ECO:0000256" key="3">
    <source>
        <dbReference type="ARBA" id="ARBA00004673"/>
    </source>
</evidence>
<evidence type="ECO:0000313" key="24">
    <source>
        <dbReference type="Proteomes" id="UP000445144"/>
    </source>
</evidence>
<dbReference type="EC" id="7.1.1.9" evidence="4"/>
<keyword evidence="15" id="KW-0186">Copper</keyword>
<dbReference type="SUPFAM" id="SSF81442">
    <property type="entry name" value="Cytochrome c oxidase subunit I-like"/>
    <property type="match status" value="1"/>
</dbReference>
<feature type="transmembrane region" description="Helical" evidence="20">
    <location>
        <begin position="241"/>
        <end position="264"/>
    </location>
</feature>
<dbReference type="Gene3D" id="1.20.210.10">
    <property type="entry name" value="Cytochrome c oxidase-like, subunit I domain"/>
    <property type="match status" value="1"/>
</dbReference>
<feature type="binding site" evidence="18">
    <location>
        <position position="295"/>
    </location>
    <ligand>
        <name>Cu cation</name>
        <dbReference type="ChEBI" id="CHEBI:23378"/>
        <label>B</label>
    </ligand>
</feature>
<keyword evidence="5 19" id="KW-0813">Transport</keyword>
<evidence type="ECO:0000256" key="6">
    <source>
        <dbReference type="ARBA" id="ARBA00022475"/>
    </source>
</evidence>
<dbReference type="NCBIfam" id="NF011053">
    <property type="entry name" value="PRK14485.1"/>
    <property type="match status" value="1"/>
</dbReference>
<evidence type="ECO:0000256" key="12">
    <source>
        <dbReference type="ARBA" id="ARBA00022982"/>
    </source>
</evidence>
<dbReference type="InterPro" id="IPR036909">
    <property type="entry name" value="Cyt_c-like_dom_sf"/>
</dbReference>
<feature type="transmembrane region" description="Helical" evidence="20">
    <location>
        <begin position="476"/>
        <end position="494"/>
    </location>
</feature>
<feature type="transmembrane region" description="Helical" evidence="20">
    <location>
        <begin position="386"/>
        <end position="408"/>
    </location>
</feature>
<dbReference type="Pfam" id="PF00115">
    <property type="entry name" value="COX1"/>
    <property type="match status" value="1"/>
</dbReference>
<dbReference type="PANTHER" id="PTHR10422:SF29">
    <property type="entry name" value="CYTOCHROME C OXIDASE SUBUNIT 1 HOMOLOG, BACTEROID"/>
    <property type="match status" value="1"/>
</dbReference>
<keyword evidence="11" id="KW-1278">Translocase</keyword>
<feature type="domain" description="Cytochrome c" evidence="22">
    <location>
        <begin position="574"/>
        <end position="759"/>
    </location>
</feature>
<dbReference type="Pfam" id="PF02433">
    <property type="entry name" value="FixO"/>
    <property type="match status" value="1"/>
</dbReference>
<comment type="similarity">
    <text evidence="19">Belongs to the heme-copper respiratory oxidase family.</text>
</comment>
<keyword evidence="9 19" id="KW-0812">Transmembrane</keyword>
<keyword evidence="6" id="KW-1003">Cell membrane</keyword>
<evidence type="ECO:0000256" key="16">
    <source>
        <dbReference type="ARBA" id="ARBA00023136"/>
    </source>
</evidence>
<dbReference type="InterPro" id="IPR004677">
    <property type="entry name" value="Cyt_c_oxidase_cbb3_su1"/>
</dbReference>
<evidence type="ECO:0000256" key="14">
    <source>
        <dbReference type="ARBA" id="ARBA00023004"/>
    </source>
</evidence>
<evidence type="ECO:0000256" key="7">
    <source>
        <dbReference type="ARBA" id="ARBA00022617"/>
    </source>
</evidence>
<evidence type="ECO:0000256" key="11">
    <source>
        <dbReference type="ARBA" id="ARBA00022967"/>
    </source>
</evidence>
<comment type="pathway">
    <text evidence="3">Energy metabolism; oxidative phosphorylation.</text>
</comment>
<dbReference type="PANTHER" id="PTHR10422">
    <property type="entry name" value="CYTOCHROME C OXIDASE SUBUNIT 1"/>
    <property type="match status" value="1"/>
</dbReference>
<feature type="transmembrane region" description="Helical" evidence="20">
    <location>
        <begin position="29"/>
        <end position="54"/>
    </location>
</feature>
<evidence type="ECO:0000256" key="4">
    <source>
        <dbReference type="ARBA" id="ARBA00012949"/>
    </source>
</evidence>
<dbReference type="EMBL" id="CACVBR010000041">
    <property type="protein sequence ID" value="CAA7197146.1"/>
    <property type="molecule type" value="Genomic_DNA"/>
</dbReference>
<dbReference type="GO" id="GO:0009060">
    <property type="term" value="P:aerobic respiration"/>
    <property type="evidence" value="ECO:0007669"/>
    <property type="project" value="InterPro"/>
</dbReference>
<evidence type="ECO:0000256" key="10">
    <source>
        <dbReference type="ARBA" id="ARBA00022723"/>
    </source>
</evidence>
<keyword evidence="23" id="KW-0560">Oxidoreductase</keyword>